<evidence type="ECO:0000256" key="2">
    <source>
        <dbReference type="ARBA" id="ARBA00005814"/>
    </source>
</evidence>
<keyword evidence="7 9" id="KW-1133">Transmembrane helix</keyword>
<evidence type="ECO:0000256" key="9">
    <source>
        <dbReference type="SAM" id="Phobius"/>
    </source>
</evidence>
<feature type="transmembrane region" description="Helical" evidence="9">
    <location>
        <begin position="486"/>
        <end position="507"/>
    </location>
</feature>
<feature type="domain" description="ABC transporter" evidence="10">
    <location>
        <begin position="3"/>
        <end position="238"/>
    </location>
</feature>
<dbReference type="AlphaFoldDB" id="A0A223PQE0"/>
<feature type="transmembrane region" description="Helical" evidence="9">
    <location>
        <begin position="450"/>
        <end position="474"/>
    </location>
</feature>
<evidence type="ECO:0000256" key="3">
    <source>
        <dbReference type="ARBA" id="ARBA00022448"/>
    </source>
</evidence>
<keyword evidence="3" id="KW-0813">Transport</keyword>
<evidence type="ECO:0000256" key="6">
    <source>
        <dbReference type="ARBA" id="ARBA00022840"/>
    </source>
</evidence>
<dbReference type="GO" id="GO:0005524">
    <property type="term" value="F:ATP binding"/>
    <property type="evidence" value="ECO:0007669"/>
    <property type="project" value="UniProtKB-KW"/>
</dbReference>
<sequence>MDLEFRNLKYTVSSPITKGKRRDVVKGVDGRFSSGQLVAIMGPSGAGKSSLLNAISGYRSAGVTGELLVNGQPRNEQQFQRSSCYITQEDLLQPLLTVREAMDVAARLKLPKGAKVHSEEILQELGLLEHQHTKTDRLSGGQKKRLSIALELVNNPPVFFLDEPTSGLDTVTTVQCVRLLKQLARQGRTVVCTIHQPPASLLELFDQVYVIADGRCIYQGDTAAMVPYLQSVGLPCPRHHNPADFIIELTENSVNIDTLCEEVMNGKLYKSAKVESSSTEPINDIELKICYQAEDDAPETEIMLSNEKCSYKVAGYKETDSMSSRSSQISQVNSSMAWMKVQTSDNCAYATTYCEQFSILLCRMMIQISRNRQGLWIQFIHHLLCGVLIGLCFFNMANDGTQMFNHLKLCVGLVIFFTYTQIMVPVLVYPQEVKLVKKEHFNRWYSLTPYYAALTVSKLPVQVSLNVLFCTIVYFMTGVPFSVPRFIAFCLIGNVVSLVAEGMGLAIGSVFNVRNGCAIGPASIAPFLGLAIYGFDFAHRIPLLMNIVMKTSFIRCGVVAMALTIFGFGRTPLECKDVYCHFAKPDVLLKYLDIERTSVWFEIAIMMTIMFVFRSLCFIGLRWRFAT</sequence>
<evidence type="ECO:0000256" key="7">
    <source>
        <dbReference type="ARBA" id="ARBA00022989"/>
    </source>
</evidence>
<dbReference type="InterPro" id="IPR013525">
    <property type="entry name" value="ABC2_TM"/>
</dbReference>
<dbReference type="InterPro" id="IPR003439">
    <property type="entry name" value="ABC_transporter-like_ATP-bd"/>
</dbReference>
<protein>
    <submittedName>
        <fullName evidence="11">ABCG1</fullName>
    </submittedName>
</protein>
<dbReference type="PROSITE" id="PS50893">
    <property type="entry name" value="ABC_TRANSPORTER_2"/>
    <property type="match status" value="1"/>
</dbReference>
<dbReference type="InterPro" id="IPR050352">
    <property type="entry name" value="ABCG_transporters"/>
</dbReference>
<evidence type="ECO:0000256" key="1">
    <source>
        <dbReference type="ARBA" id="ARBA00004141"/>
    </source>
</evidence>
<dbReference type="Pfam" id="PF01061">
    <property type="entry name" value="ABC2_membrane"/>
    <property type="match status" value="1"/>
</dbReference>
<dbReference type="Pfam" id="PF00005">
    <property type="entry name" value="ABC_tran"/>
    <property type="match status" value="1"/>
</dbReference>
<keyword evidence="4 9" id="KW-0812">Transmembrane</keyword>
<dbReference type="InterPro" id="IPR027417">
    <property type="entry name" value="P-loop_NTPase"/>
</dbReference>
<dbReference type="InterPro" id="IPR003593">
    <property type="entry name" value="AAA+_ATPase"/>
</dbReference>
<dbReference type="CDD" id="cd03213">
    <property type="entry name" value="ABCG_EPDR"/>
    <property type="match status" value="1"/>
</dbReference>
<comment type="subcellular location">
    <subcellularLocation>
        <location evidence="1">Membrane</location>
        <topology evidence="1">Multi-pass membrane protein</topology>
    </subcellularLocation>
</comment>
<feature type="transmembrane region" description="Helical" evidence="9">
    <location>
        <begin position="547"/>
        <end position="569"/>
    </location>
</feature>
<dbReference type="InterPro" id="IPR017871">
    <property type="entry name" value="ABC_transporter-like_CS"/>
</dbReference>
<evidence type="ECO:0000256" key="8">
    <source>
        <dbReference type="ARBA" id="ARBA00023136"/>
    </source>
</evidence>
<feature type="transmembrane region" description="Helical" evidence="9">
    <location>
        <begin position="513"/>
        <end position="535"/>
    </location>
</feature>
<dbReference type="EMBL" id="KX710205">
    <property type="protein sequence ID" value="ASU47349.1"/>
    <property type="molecule type" value="mRNA"/>
</dbReference>
<feature type="transmembrane region" description="Helical" evidence="9">
    <location>
        <begin position="409"/>
        <end position="430"/>
    </location>
</feature>
<reference evidence="11" key="1">
    <citation type="submission" date="2016-08" db="EMBL/GenBank/DDBJ databases">
        <title>Identification and expression profiles of ABC transporter genes in the rice leaf folder, Cnaphalocrocis medinalis.</title>
        <authorList>
            <person name="Xu J.P."/>
            <person name="Yu H.Z."/>
        </authorList>
    </citation>
    <scope>NUCLEOTIDE SEQUENCE</scope>
</reference>
<dbReference type="SUPFAM" id="SSF52540">
    <property type="entry name" value="P-loop containing nucleoside triphosphate hydrolases"/>
    <property type="match status" value="1"/>
</dbReference>
<accession>A0A223PQE0</accession>
<evidence type="ECO:0000313" key="11">
    <source>
        <dbReference type="EMBL" id="ASU47349.1"/>
    </source>
</evidence>
<gene>
    <name evidence="11" type="primary">ABCG1</name>
</gene>
<dbReference type="GO" id="GO:0016887">
    <property type="term" value="F:ATP hydrolysis activity"/>
    <property type="evidence" value="ECO:0007669"/>
    <property type="project" value="InterPro"/>
</dbReference>
<evidence type="ECO:0000259" key="10">
    <source>
        <dbReference type="PROSITE" id="PS50893"/>
    </source>
</evidence>
<dbReference type="Gene3D" id="3.40.50.300">
    <property type="entry name" value="P-loop containing nucleotide triphosphate hydrolases"/>
    <property type="match status" value="1"/>
</dbReference>
<dbReference type="GO" id="GO:0005886">
    <property type="term" value="C:plasma membrane"/>
    <property type="evidence" value="ECO:0007669"/>
    <property type="project" value="TreeGrafter"/>
</dbReference>
<comment type="similarity">
    <text evidence="2">Belongs to the ABC transporter superfamily. ABCG family. Eye pigment precursor importer (TC 3.A.1.204) subfamily.</text>
</comment>
<keyword evidence="5" id="KW-0547">Nucleotide-binding</keyword>
<feature type="transmembrane region" description="Helical" evidence="9">
    <location>
        <begin position="599"/>
        <end position="621"/>
    </location>
</feature>
<dbReference type="PANTHER" id="PTHR48041">
    <property type="entry name" value="ABC TRANSPORTER G FAMILY MEMBER 28"/>
    <property type="match status" value="1"/>
</dbReference>
<evidence type="ECO:0000256" key="4">
    <source>
        <dbReference type="ARBA" id="ARBA00022692"/>
    </source>
</evidence>
<evidence type="ECO:0000256" key="5">
    <source>
        <dbReference type="ARBA" id="ARBA00022741"/>
    </source>
</evidence>
<dbReference type="OrthoDB" id="66620at2759"/>
<organism evidence="11">
    <name type="scientific">Cnaphalocrocis medinalis</name>
    <name type="common">Rice leaffolder moth</name>
    <dbReference type="NCBI Taxonomy" id="437488"/>
    <lineage>
        <taxon>Eukaryota</taxon>
        <taxon>Metazoa</taxon>
        <taxon>Ecdysozoa</taxon>
        <taxon>Arthropoda</taxon>
        <taxon>Hexapoda</taxon>
        <taxon>Insecta</taxon>
        <taxon>Pterygota</taxon>
        <taxon>Neoptera</taxon>
        <taxon>Endopterygota</taxon>
        <taxon>Lepidoptera</taxon>
        <taxon>Glossata</taxon>
        <taxon>Ditrysia</taxon>
        <taxon>Pyraloidea</taxon>
        <taxon>Crambidae</taxon>
        <taxon>Pyraustinae</taxon>
        <taxon>Cnaphalocrocis</taxon>
    </lineage>
</organism>
<dbReference type="PROSITE" id="PS00211">
    <property type="entry name" value="ABC_TRANSPORTER_1"/>
    <property type="match status" value="1"/>
</dbReference>
<dbReference type="GO" id="GO:0140359">
    <property type="term" value="F:ABC-type transporter activity"/>
    <property type="evidence" value="ECO:0007669"/>
    <property type="project" value="InterPro"/>
</dbReference>
<name>A0A223PQE0_CNAME</name>
<proteinExistence type="evidence at transcript level"/>
<keyword evidence="6" id="KW-0067">ATP-binding</keyword>
<keyword evidence="8 9" id="KW-0472">Membrane</keyword>
<dbReference type="SMART" id="SM00382">
    <property type="entry name" value="AAA"/>
    <property type="match status" value="1"/>
</dbReference>
<dbReference type="FunFam" id="3.40.50.300:FF:001077">
    <property type="entry name" value="Uncharacterized protein, isoform A"/>
    <property type="match status" value="1"/>
</dbReference>
<feature type="transmembrane region" description="Helical" evidence="9">
    <location>
        <begin position="375"/>
        <end position="397"/>
    </location>
</feature>
<dbReference type="PANTHER" id="PTHR48041:SF105">
    <property type="entry name" value="FI02074P"/>
    <property type="match status" value="1"/>
</dbReference>